<dbReference type="PANTHER" id="PTHR21477:SF13">
    <property type="entry name" value="KIAA0930"/>
    <property type="match status" value="1"/>
</dbReference>
<evidence type="ECO:0000313" key="2">
    <source>
        <dbReference type="WBParaSite" id="HPBE_0000411901-mRNA-1"/>
    </source>
</evidence>
<dbReference type="InterPro" id="IPR019141">
    <property type="entry name" value="DUF2045"/>
</dbReference>
<dbReference type="Pfam" id="PF09741">
    <property type="entry name" value="DUF2045"/>
    <property type="match status" value="1"/>
</dbReference>
<keyword evidence="1" id="KW-1185">Reference proteome</keyword>
<evidence type="ECO:0000313" key="1">
    <source>
        <dbReference type="Proteomes" id="UP000050761"/>
    </source>
</evidence>
<dbReference type="AlphaFoldDB" id="A0A183FD53"/>
<proteinExistence type="predicted"/>
<dbReference type="WBParaSite" id="HPBE_0000411901-mRNA-1">
    <property type="protein sequence ID" value="HPBE_0000411901-mRNA-1"/>
    <property type="gene ID" value="HPBE_0000411901"/>
</dbReference>
<sequence>LNSTVVASTIRDLVIPKNILLCGCVGELIERIIALRRLACSQDDEYCVVRNNEVKWAKLFMEFILGTAFCQGPACQAHSDDMIWYVHQMKINSSFCLGNFNLVQVYRRSSKNLPSPCDQAYNWEETVCLNLILQQLDFYVTCAVCTKTSPQNLQIIRKNCQKVYPSPSRRRMDSKGESEEITYPKLYFAIDAFEEVFQDVVVRDGECVCVELVARDRQKTREAVIFLGSIRYDILKQVYDAKASSTWHWAQKLMKQGVRRQEFVGMRGPHKKGYAEMAVARVLNCGYETPLTEDNVDFSDLANVSCFVASVCRAFPKSTTNVGNESHRASLPCETVSYSDSELNEGVLTRLWSVRGFGQAWHWLREKKRAECTPLNAYLTYVTLSWTSILQGQYLEEVLVFSFSKAHNYSGS</sequence>
<dbReference type="Proteomes" id="UP000050761">
    <property type="component" value="Unassembled WGS sequence"/>
</dbReference>
<organism evidence="1 2">
    <name type="scientific">Heligmosomoides polygyrus</name>
    <name type="common">Parasitic roundworm</name>
    <dbReference type="NCBI Taxonomy" id="6339"/>
    <lineage>
        <taxon>Eukaryota</taxon>
        <taxon>Metazoa</taxon>
        <taxon>Ecdysozoa</taxon>
        <taxon>Nematoda</taxon>
        <taxon>Chromadorea</taxon>
        <taxon>Rhabditida</taxon>
        <taxon>Rhabditina</taxon>
        <taxon>Rhabditomorpha</taxon>
        <taxon>Strongyloidea</taxon>
        <taxon>Heligmosomidae</taxon>
        <taxon>Heligmosomoides</taxon>
    </lineage>
</organism>
<name>A0A183FD53_HELPZ</name>
<protein>
    <submittedName>
        <fullName evidence="2">Si:ch211-227p7.1</fullName>
    </submittedName>
</protein>
<reference evidence="2" key="1">
    <citation type="submission" date="2019-09" db="UniProtKB">
        <authorList>
            <consortium name="WormBaseParasite"/>
        </authorList>
    </citation>
    <scope>IDENTIFICATION</scope>
</reference>
<dbReference type="PANTHER" id="PTHR21477">
    <property type="entry name" value="ZGC:172139"/>
    <property type="match status" value="1"/>
</dbReference>
<accession>A0A183FD53</accession>